<name>A0AAN9M9H8_CANGL</name>
<accession>A0AAN9M9H8</accession>
<organism evidence="1 2">
    <name type="scientific">Canavalia gladiata</name>
    <name type="common">Sword bean</name>
    <name type="synonym">Dolichos gladiatus</name>
    <dbReference type="NCBI Taxonomy" id="3824"/>
    <lineage>
        <taxon>Eukaryota</taxon>
        <taxon>Viridiplantae</taxon>
        <taxon>Streptophyta</taxon>
        <taxon>Embryophyta</taxon>
        <taxon>Tracheophyta</taxon>
        <taxon>Spermatophyta</taxon>
        <taxon>Magnoliopsida</taxon>
        <taxon>eudicotyledons</taxon>
        <taxon>Gunneridae</taxon>
        <taxon>Pentapetalae</taxon>
        <taxon>rosids</taxon>
        <taxon>fabids</taxon>
        <taxon>Fabales</taxon>
        <taxon>Fabaceae</taxon>
        <taxon>Papilionoideae</taxon>
        <taxon>50 kb inversion clade</taxon>
        <taxon>NPAAA clade</taxon>
        <taxon>indigoferoid/millettioid clade</taxon>
        <taxon>Phaseoleae</taxon>
        <taxon>Canavalia</taxon>
    </lineage>
</organism>
<dbReference type="EMBL" id="JAYMYQ010000002">
    <property type="protein sequence ID" value="KAK7350337.1"/>
    <property type="molecule type" value="Genomic_DNA"/>
</dbReference>
<evidence type="ECO:0000313" key="1">
    <source>
        <dbReference type="EMBL" id="KAK7350337.1"/>
    </source>
</evidence>
<evidence type="ECO:0000313" key="2">
    <source>
        <dbReference type="Proteomes" id="UP001367508"/>
    </source>
</evidence>
<dbReference type="Proteomes" id="UP001367508">
    <property type="component" value="Unassembled WGS sequence"/>
</dbReference>
<sequence>MLVSTWCLPTKYQNPTNHSTVSFSLTYAFLQPKCNIIASLSLVCGDVYKVEKSIPDLKGGGGDERISRHCLYYLWKSFCDTNIGQEC</sequence>
<gene>
    <name evidence="1" type="ORF">VNO77_08843</name>
</gene>
<dbReference type="AlphaFoldDB" id="A0AAN9M9H8"/>
<proteinExistence type="predicted"/>
<protein>
    <submittedName>
        <fullName evidence="1">Uncharacterized protein</fullName>
    </submittedName>
</protein>
<keyword evidence="2" id="KW-1185">Reference proteome</keyword>
<reference evidence="1 2" key="1">
    <citation type="submission" date="2024-01" db="EMBL/GenBank/DDBJ databases">
        <title>The genomes of 5 underutilized Papilionoideae crops provide insights into root nodulation and disease resistanc.</title>
        <authorList>
            <person name="Jiang F."/>
        </authorList>
    </citation>
    <scope>NUCLEOTIDE SEQUENCE [LARGE SCALE GENOMIC DNA]</scope>
    <source>
        <strain evidence="1">LVBAO_FW01</strain>
        <tissue evidence="1">Leaves</tissue>
    </source>
</reference>
<comment type="caution">
    <text evidence="1">The sequence shown here is derived from an EMBL/GenBank/DDBJ whole genome shotgun (WGS) entry which is preliminary data.</text>
</comment>